<dbReference type="EMBL" id="VSSQ01039061">
    <property type="protein sequence ID" value="MPM92080.1"/>
    <property type="molecule type" value="Genomic_DNA"/>
</dbReference>
<dbReference type="AlphaFoldDB" id="A0A645DRH2"/>
<evidence type="ECO:0000313" key="1">
    <source>
        <dbReference type="EMBL" id="MPM92080.1"/>
    </source>
</evidence>
<gene>
    <name evidence="1" type="ORF">SDC9_139214</name>
</gene>
<proteinExistence type="predicted"/>
<comment type="caution">
    <text evidence="1">The sequence shown here is derived from an EMBL/GenBank/DDBJ whole genome shotgun (WGS) entry which is preliminary data.</text>
</comment>
<protein>
    <submittedName>
        <fullName evidence="1">Uncharacterized protein</fullName>
    </submittedName>
</protein>
<sequence length="74" mass="8599">MFAYKGAYMAVSSSSFYDENAYEYNKETGEITRNENYDGVNALFDLPLDKSKADEDGGEKYINEMLKEWEFLNK</sequence>
<reference evidence="1" key="1">
    <citation type="submission" date="2019-08" db="EMBL/GenBank/DDBJ databases">
        <authorList>
            <person name="Kucharzyk K."/>
            <person name="Murdoch R.W."/>
            <person name="Higgins S."/>
            <person name="Loffler F."/>
        </authorList>
    </citation>
    <scope>NUCLEOTIDE SEQUENCE</scope>
</reference>
<name>A0A645DRH2_9ZZZZ</name>
<organism evidence="1">
    <name type="scientific">bioreactor metagenome</name>
    <dbReference type="NCBI Taxonomy" id="1076179"/>
    <lineage>
        <taxon>unclassified sequences</taxon>
        <taxon>metagenomes</taxon>
        <taxon>ecological metagenomes</taxon>
    </lineage>
</organism>
<accession>A0A645DRH2</accession>